<dbReference type="AlphaFoldDB" id="A0A9P7GT12"/>
<dbReference type="Proteomes" id="UP000717328">
    <property type="component" value="Unassembled WGS sequence"/>
</dbReference>
<evidence type="ECO:0000313" key="1">
    <source>
        <dbReference type="EMBL" id="KAG5652627.1"/>
    </source>
</evidence>
<evidence type="ECO:0000313" key="2">
    <source>
        <dbReference type="Proteomes" id="UP000717328"/>
    </source>
</evidence>
<reference evidence="1" key="1">
    <citation type="submission" date="2021-02" db="EMBL/GenBank/DDBJ databases">
        <authorList>
            <person name="Nieuwenhuis M."/>
            <person name="Van De Peppel L.J.J."/>
        </authorList>
    </citation>
    <scope>NUCLEOTIDE SEQUENCE</scope>
    <source>
        <strain evidence="1">D49</strain>
    </source>
</reference>
<dbReference type="OrthoDB" id="9922773at2759"/>
<protein>
    <submittedName>
        <fullName evidence="1">Uncharacterized protein</fullName>
    </submittedName>
</protein>
<accession>A0A9P7GT12</accession>
<sequence>MQLIVEPRDFEDDPAKQYRVIDASVVAIADVQAENPALEVVIDPLDFTRLRYVVILQNSRGDRRRLRLVQWNVLSTEKYRRMDMDASAALSSSCVEVLIDAVETLSPCEVLKMFGK</sequence>
<comment type="caution">
    <text evidence="1">The sequence shown here is derived from an EMBL/GenBank/DDBJ whole genome shotgun (WGS) entry which is preliminary data.</text>
</comment>
<proteinExistence type="predicted"/>
<gene>
    <name evidence="1" type="ORF">H0H81_004307</name>
</gene>
<organism evidence="1 2">
    <name type="scientific">Sphagnurus paluster</name>
    <dbReference type="NCBI Taxonomy" id="117069"/>
    <lineage>
        <taxon>Eukaryota</taxon>
        <taxon>Fungi</taxon>
        <taxon>Dikarya</taxon>
        <taxon>Basidiomycota</taxon>
        <taxon>Agaricomycotina</taxon>
        <taxon>Agaricomycetes</taxon>
        <taxon>Agaricomycetidae</taxon>
        <taxon>Agaricales</taxon>
        <taxon>Tricholomatineae</taxon>
        <taxon>Lyophyllaceae</taxon>
        <taxon>Sphagnurus</taxon>
    </lineage>
</organism>
<keyword evidence="2" id="KW-1185">Reference proteome</keyword>
<name>A0A9P7GT12_9AGAR</name>
<dbReference type="EMBL" id="JABCKI010000110">
    <property type="protein sequence ID" value="KAG5652627.1"/>
    <property type="molecule type" value="Genomic_DNA"/>
</dbReference>
<reference evidence="1" key="2">
    <citation type="submission" date="2021-10" db="EMBL/GenBank/DDBJ databases">
        <title>Phylogenomics reveals ancestral predisposition of the termite-cultivated fungus Termitomyces towards a domesticated lifestyle.</title>
        <authorList>
            <person name="Auxier B."/>
            <person name="Grum-Grzhimaylo A."/>
            <person name="Cardenas M.E."/>
            <person name="Lodge J.D."/>
            <person name="Laessoe T."/>
            <person name="Pedersen O."/>
            <person name="Smith M.E."/>
            <person name="Kuyper T.W."/>
            <person name="Franco-Molano E.A."/>
            <person name="Baroni T.J."/>
            <person name="Aanen D.K."/>
        </authorList>
    </citation>
    <scope>NUCLEOTIDE SEQUENCE</scope>
    <source>
        <strain evidence="1">D49</strain>
    </source>
</reference>